<dbReference type="EMBL" id="KV460216">
    <property type="protein sequence ID" value="OBT98661.2"/>
    <property type="molecule type" value="Genomic_DNA"/>
</dbReference>
<keyword evidence="6 8" id="KW-0408">Iron</keyword>
<evidence type="ECO:0000256" key="10">
    <source>
        <dbReference type="SAM" id="Phobius"/>
    </source>
</evidence>
<keyword evidence="4 8" id="KW-0479">Metal-binding</keyword>
<dbReference type="STRING" id="342668.A0A1B8GS64"/>
<comment type="cofactor">
    <cofactor evidence="1 8">
        <name>heme</name>
        <dbReference type="ChEBI" id="CHEBI:30413"/>
    </cofactor>
</comment>
<dbReference type="Gene3D" id="1.10.630.10">
    <property type="entry name" value="Cytochrome P450"/>
    <property type="match status" value="1"/>
</dbReference>
<dbReference type="GO" id="GO:0020037">
    <property type="term" value="F:heme binding"/>
    <property type="evidence" value="ECO:0007669"/>
    <property type="project" value="InterPro"/>
</dbReference>
<dbReference type="GeneID" id="28836936"/>
<keyword evidence="10" id="KW-0472">Membrane</keyword>
<dbReference type="CDD" id="cd11058">
    <property type="entry name" value="CYP60B-like"/>
    <property type="match status" value="1"/>
</dbReference>
<evidence type="ECO:0000256" key="8">
    <source>
        <dbReference type="PIRSR" id="PIRSR602401-1"/>
    </source>
</evidence>
<dbReference type="Pfam" id="PF00067">
    <property type="entry name" value="p450"/>
    <property type="match status" value="1"/>
</dbReference>
<evidence type="ECO:0000256" key="6">
    <source>
        <dbReference type="ARBA" id="ARBA00023004"/>
    </source>
</evidence>
<keyword evidence="7 9" id="KW-0503">Monooxygenase</keyword>
<evidence type="ECO:0008006" key="13">
    <source>
        <dbReference type="Google" id="ProtNLM"/>
    </source>
</evidence>
<keyword evidence="5 9" id="KW-0560">Oxidoreductase</keyword>
<evidence type="ECO:0000256" key="9">
    <source>
        <dbReference type="RuleBase" id="RU000461"/>
    </source>
</evidence>
<feature type="transmembrane region" description="Helical" evidence="10">
    <location>
        <begin position="15"/>
        <end position="36"/>
    </location>
</feature>
<dbReference type="PRINTS" id="PR00463">
    <property type="entry name" value="EP450I"/>
</dbReference>
<evidence type="ECO:0000256" key="5">
    <source>
        <dbReference type="ARBA" id="ARBA00023002"/>
    </source>
</evidence>
<sequence>MAPQFDVFNTHIPPLYALIPGCLAVLTILYASYYVIYNIYFHPLSSYPGPKSHAATRLTYVYYHLTGQLPYRCHQLHTTYGDVVRIAPDELSFTNADAWKDIYSHRQGHQPMNKDMSFYNTPSNGAHSLITANRADHSRQRRLIAHAFSDKALREQEPLIKGYVDLLIQRLHERSSTGPLDMVAWYNWTTFDLIGDLAFGESFGCLENCTYHPWISMLFASIKAGAFMSSLKRYGIKWMMIVLVPKGLLKSRTDNMKLTKEKVMKRLEQGTSRPDFMSHILRHNDEKGMKVPEIITNSTLLIVAGSETTATLLSGATYHLLKNPRVMKKLQREIREAFKVEEDIDMAGVNGLEYMLAVLDESFRMYPPVPTGLPRRVPGDGDVINDRWVPGGTSVSVNNWSTYRSEANFREPNSFIPERFLDDPRFASDNKHALQPFSLGPRNCVGRNLAYAEMRLILAQVLWNFDMELAPESNNWASQKIFSLWQKGPLYVKLTPVVR</sequence>
<dbReference type="GO" id="GO:0005506">
    <property type="term" value="F:iron ion binding"/>
    <property type="evidence" value="ECO:0007669"/>
    <property type="project" value="InterPro"/>
</dbReference>
<dbReference type="InterPro" id="IPR002401">
    <property type="entry name" value="Cyt_P450_E_grp-I"/>
</dbReference>
<dbReference type="GO" id="GO:0016705">
    <property type="term" value="F:oxidoreductase activity, acting on paired donors, with incorporation or reduction of molecular oxygen"/>
    <property type="evidence" value="ECO:0007669"/>
    <property type="project" value="InterPro"/>
</dbReference>
<dbReference type="InterPro" id="IPR017972">
    <property type="entry name" value="Cyt_P450_CS"/>
</dbReference>
<dbReference type="PROSITE" id="PS00086">
    <property type="entry name" value="CYTOCHROME_P450"/>
    <property type="match status" value="1"/>
</dbReference>
<evidence type="ECO:0000313" key="11">
    <source>
        <dbReference type="EMBL" id="OBT98661.2"/>
    </source>
</evidence>
<dbReference type="InterPro" id="IPR050121">
    <property type="entry name" value="Cytochrome_P450_monoxygenase"/>
</dbReference>
<dbReference type="PANTHER" id="PTHR24305">
    <property type="entry name" value="CYTOCHROME P450"/>
    <property type="match status" value="1"/>
</dbReference>
<reference evidence="12" key="2">
    <citation type="journal article" date="2018" name="Nat. Commun.">
        <title>Extreme sensitivity to ultraviolet light in the fungal pathogen causing white-nose syndrome of bats.</title>
        <authorList>
            <person name="Palmer J.M."/>
            <person name="Drees K.P."/>
            <person name="Foster J.T."/>
            <person name="Lindner D.L."/>
        </authorList>
    </citation>
    <scope>NUCLEOTIDE SEQUENCE [LARGE SCALE GENOMIC DNA]</scope>
    <source>
        <strain evidence="12">UAMH 10579</strain>
    </source>
</reference>
<dbReference type="InterPro" id="IPR036396">
    <property type="entry name" value="Cyt_P450_sf"/>
</dbReference>
<gene>
    <name evidence="11" type="ORF">VE01_03550</name>
</gene>
<reference evidence="11 12" key="1">
    <citation type="submission" date="2016-03" db="EMBL/GenBank/DDBJ databases">
        <title>Comparative genomics of Pseudogymnoascus destructans, the fungus causing white-nose syndrome of bats.</title>
        <authorList>
            <person name="Palmer J.M."/>
            <person name="Drees K.P."/>
            <person name="Foster J.T."/>
            <person name="Lindner D.L."/>
        </authorList>
    </citation>
    <scope>NUCLEOTIDE SEQUENCE [LARGE SCALE GENOMIC DNA]</scope>
    <source>
        <strain evidence="11 12">UAMH 10579</strain>
    </source>
</reference>
<dbReference type="Proteomes" id="UP000091956">
    <property type="component" value="Unassembled WGS sequence"/>
</dbReference>
<dbReference type="GO" id="GO:0009403">
    <property type="term" value="P:toxin biosynthetic process"/>
    <property type="evidence" value="ECO:0007669"/>
    <property type="project" value="UniProtKB-ARBA"/>
</dbReference>
<evidence type="ECO:0000256" key="1">
    <source>
        <dbReference type="ARBA" id="ARBA00001971"/>
    </source>
</evidence>
<evidence type="ECO:0000256" key="7">
    <source>
        <dbReference type="ARBA" id="ARBA00023033"/>
    </source>
</evidence>
<name>A0A1B8GS64_9PEZI</name>
<dbReference type="GO" id="GO:0004497">
    <property type="term" value="F:monooxygenase activity"/>
    <property type="evidence" value="ECO:0007669"/>
    <property type="project" value="UniProtKB-KW"/>
</dbReference>
<feature type="binding site" description="axial binding residue" evidence="8">
    <location>
        <position position="444"/>
    </location>
    <ligand>
        <name>heme</name>
        <dbReference type="ChEBI" id="CHEBI:30413"/>
    </ligand>
    <ligandPart>
        <name>Fe</name>
        <dbReference type="ChEBI" id="CHEBI:18248"/>
    </ligandPart>
</feature>
<keyword evidence="10" id="KW-0812">Transmembrane</keyword>
<comment type="similarity">
    <text evidence="2 9">Belongs to the cytochrome P450 family.</text>
</comment>
<evidence type="ECO:0000313" key="12">
    <source>
        <dbReference type="Proteomes" id="UP000091956"/>
    </source>
</evidence>
<organism evidence="11 12">
    <name type="scientific">Pseudogymnoascus verrucosus</name>
    <dbReference type="NCBI Taxonomy" id="342668"/>
    <lineage>
        <taxon>Eukaryota</taxon>
        <taxon>Fungi</taxon>
        <taxon>Dikarya</taxon>
        <taxon>Ascomycota</taxon>
        <taxon>Pezizomycotina</taxon>
        <taxon>Leotiomycetes</taxon>
        <taxon>Thelebolales</taxon>
        <taxon>Thelebolaceae</taxon>
        <taxon>Pseudogymnoascus</taxon>
    </lineage>
</organism>
<evidence type="ECO:0000256" key="3">
    <source>
        <dbReference type="ARBA" id="ARBA00022617"/>
    </source>
</evidence>
<keyword evidence="10" id="KW-1133">Transmembrane helix</keyword>
<protein>
    <recommendedName>
        <fullName evidence="13">Isotrichodermin C-15 hydroxylase</fullName>
    </recommendedName>
</protein>
<dbReference type="PRINTS" id="PR00385">
    <property type="entry name" value="P450"/>
</dbReference>
<evidence type="ECO:0000256" key="4">
    <source>
        <dbReference type="ARBA" id="ARBA00022723"/>
    </source>
</evidence>
<dbReference type="PANTHER" id="PTHR24305:SF230">
    <property type="entry name" value="P450, PUTATIVE (EUROFUNG)-RELATED"/>
    <property type="match status" value="1"/>
</dbReference>
<evidence type="ECO:0000256" key="2">
    <source>
        <dbReference type="ARBA" id="ARBA00010617"/>
    </source>
</evidence>
<accession>A0A1B8GS64</accession>
<keyword evidence="12" id="KW-1185">Reference proteome</keyword>
<keyword evidence="3 8" id="KW-0349">Heme</keyword>
<dbReference type="InterPro" id="IPR001128">
    <property type="entry name" value="Cyt_P450"/>
</dbReference>
<dbReference type="AlphaFoldDB" id="A0A1B8GS64"/>
<proteinExistence type="inferred from homology"/>
<dbReference type="SUPFAM" id="SSF48264">
    <property type="entry name" value="Cytochrome P450"/>
    <property type="match status" value="1"/>
</dbReference>
<dbReference type="RefSeq" id="XP_059319874.1">
    <property type="nucleotide sequence ID" value="XM_059463539.1"/>
</dbReference>
<dbReference type="FunFam" id="1.10.630.10:FF:000047">
    <property type="entry name" value="Cytochrome P450 monooxygenase"/>
    <property type="match status" value="1"/>
</dbReference>